<proteinExistence type="predicted"/>
<dbReference type="AlphaFoldDB" id="A0A5E5PEI0"/>
<name>A0A5E5PEI0_9BURK</name>
<accession>A0A5E5PEI0</accession>
<evidence type="ECO:0000313" key="2">
    <source>
        <dbReference type="Proteomes" id="UP000364291"/>
    </source>
</evidence>
<protein>
    <submittedName>
        <fullName evidence="1">Uncharacterized protein</fullName>
    </submittedName>
</protein>
<reference evidence="1 2" key="1">
    <citation type="submission" date="2019-08" db="EMBL/GenBank/DDBJ databases">
        <authorList>
            <person name="Peeters C."/>
        </authorList>
    </citation>
    <scope>NUCLEOTIDE SEQUENCE [LARGE SCALE GENOMIC DNA]</scope>
    <source>
        <strain evidence="1 2">LMG 18089</strain>
    </source>
</reference>
<dbReference type="Proteomes" id="UP000364291">
    <property type="component" value="Unassembled WGS sequence"/>
</dbReference>
<dbReference type="EMBL" id="CABPSX010000015">
    <property type="protein sequence ID" value="VVG74039.1"/>
    <property type="molecule type" value="Genomic_DNA"/>
</dbReference>
<sequence>MTQTTNCCGIRGAVTIWIVRGRCMTYGRDVAPMAVAARGNVN</sequence>
<evidence type="ECO:0000313" key="1">
    <source>
        <dbReference type="EMBL" id="VVG74039.1"/>
    </source>
</evidence>
<gene>
    <name evidence="1" type="ORF">PAP18089_05051</name>
</gene>
<organism evidence="1 2">
    <name type="scientific">Pandoraea apista</name>
    <dbReference type="NCBI Taxonomy" id="93218"/>
    <lineage>
        <taxon>Bacteria</taxon>
        <taxon>Pseudomonadati</taxon>
        <taxon>Pseudomonadota</taxon>
        <taxon>Betaproteobacteria</taxon>
        <taxon>Burkholderiales</taxon>
        <taxon>Burkholderiaceae</taxon>
        <taxon>Pandoraea</taxon>
    </lineage>
</organism>